<dbReference type="CDD" id="cd01130">
    <property type="entry name" value="VirB11-like_ATPase"/>
    <property type="match status" value="1"/>
</dbReference>
<dbReference type="InterPro" id="IPR001482">
    <property type="entry name" value="T2SS/T4SS_dom"/>
</dbReference>
<dbReference type="InterPro" id="IPR027417">
    <property type="entry name" value="P-loop_NTPase"/>
</dbReference>
<dbReference type="PANTHER" id="PTHR30486">
    <property type="entry name" value="TWITCHING MOTILITY PROTEIN PILT"/>
    <property type="match status" value="1"/>
</dbReference>
<dbReference type="GO" id="GO:0016887">
    <property type="term" value="F:ATP hydrolysis activity"/>
    <property type="evidence" value="ECO:0007669"/>
    <property type="project" value="InterPro"/>
</dbReference>
<dbReference type="PANTHER" id="PTHR30486:SF6">
    <property type="entry name" value="TYPE IV PILUS RETRACTATION ATPASE PILT"/>
    <property type="match status" value="1"/>
</dbReference>
<dbReference type="Proteomes" id="UP000784435">
    <property type="component" value="Unassembled WGS sequence"/>
</dbReference>
<name>A0A921MFB2_9MICO</name>
<dbReference type="AlphaFoldDB" id="A0A921MFB2"/>
<dbReference type="EMBL" id="DYUK01000230">
    <property type="protein sequence ID" value="HJG80885.1"/>
    <property type="molecule type" value="Genomic_DNA"/>
</dbReference>
<comment type="similarity">
    <text evidence="1">Belongs to the GSP E family.</text>
</comment>
<dbReference type="InterPro" id="IPR022399">
    <property type="entry name" value="TadA-like_ATPase"/>
</dbReference>
<proteinExistence type="inferred from homology"/>
<reference evidence="4" key="2">
    <citation type="submission" date="2021-09" db="EMBL/GenBank/DDBJ databases">
        <authorList>
            <person name="Gilroy R."/>
        </authorList>
    </citation>
    <scope>NUCLEOTIDE SEQUENCE</scope>
    <source>
        <strain evidence="4">ChiGjej5B5-7349</strain>
    </source>
</reference>
<dbReference type="Pfam" id="PF00437">
    <property type="entry name" value="T2SSE"/>
    <property type="match status" value="1"/>
</dbReference>
<accession>A0A921MFB2</accession>
<dbReference type="InterPro" id="IPR050921">
    <property type="entry name" value="T4SS_GSP_E_ATPase"/>
</dbReference>
<feature type="domain" description="Bacterial type II secretion system protein E" evidence="3">
    <location>
        <begin position="78"/>
        <end position="341"/>
    </location>
</feature>
<dbReference type="NCBIfam" id="TIGR03819">
    <property type="entry name" value="heli_sec_ATPase"/>
    <property type="match status" value="1"/>
</dbReference>
<protein>
    <submittedName>
        <fullName evidence="4">TadA family conjugal transfer-associated ATPase</fullName>
    </submittedName>
</protein>
<feature type="region of interest" description="Disordered" evidence="2">
    <location>
        <begin position="1"/>
        <end position="22"/>
    </location>
</feature>
<gene>
    <name evidence="4" type="ORF">K8V08_10790</name>
</gene>
<dbReference type="Gene3D" id="3.40.50.300">
    <property type="entry name" value="P-loop containing nucleotide triphosphate hydrolases"/>
    <property type="match status" value="1"/>
</dbReference>
<dbReference type="Gene3D" id="3.30.450.380">
    <property type="match status" value="1"/>
</dbReference>
<evidence type="ECO:0000313" key="5">
    <source>
        <dbReference type="Proteomes" id="UP000784435"/>
    </source>
</evidence>
<reference evidence="4" key="1">
    <citation type="journal article" date="2021" name="PeerJ">
        <title>Extensive microbial diversity within the chicken gut microbiome revealed by metagenomics and culture.</title>
        <authorList>
            <person name="Gilroy R."/>
            <person name="Ravi A."/>
            <person name="Getino M."/>
            <person name="Pursley I."/>
            <person name="Horton D.L."/>
            <person name="Alikhan N.F."/>
            <person name="Baker D."/>
            <person name="Gharbi K."/>
            <person name="Hall N."/>
            <person name="Watson M."/>
            <person name="Adriaenssens E.M."/>
            <person name="Foster-Nyarko E."/>
            <person name="Jarju S."/>
            <person name="Secka A."/>
            <person name="Antonio M."/>
            <person name="Oren A."/>
            <person name="Chaudhuri R.R."/>
            <person name="La Ragione R."/>
            <person name="Hildebrand F."/>
            <person name="Pallen M.J."/>
        </authorList>
    </citation>
    <scope>NUCLEOTIDE SEQUENCE</scope>
    <source>
        <strain evidence="4">ChiGjej5B5-7349</strain>
    </source>
</reference>
<feature type="non-terminal residue" evidence="4">
    <location>
        <position position="359"/>
    </location>
</feature>
<evidence type="ECO:0000259" key="3">
    <source>
        <dbReference type="Pfam" id="PF00437"/>
    </source>
</evidence>
<evidence type="ECO:0000313" key="4">
    <source>
        <dbReference type="EMBL" id="HJG80885.1"/>
    </source>
</evidence>
<comment type="caution">
    <text evidence="4">The sequence shown here is derived from an EMBL/GenBank/DDBJ whole genome shotgun (WGS) entry which is preliminary data.</text>
</comment>
<evidence type="ECO:0000256" key="1">
    <source>
        <dbReference type="ARBA" id="ARBA00006611"/>
    </source>
</evidence>
<evidence type="ECO:0000256" key="2">
    <source>
        <dbReference type="SAM" id="MobiDB-lite"/>
    </source>
</evidence>
<sequence>MSTPSTSATHSTPAPESTDPRDAAWVDPALVAQIRSDLLDHPGPLTEAAVAAAVRRSGRVLGSAALPELVARLTAQLSGAGPLQPLLDRPGVTDVFVNGPRDVWADFGDGLVPVPLSLGAESDVRALAVRLAASGGRRLDDSSPLVDVRLPDGIRVNAVIPPLSGEVTVLSFRIPRPLAFGLEDLVRDGFIPAPLVTLIAEAVSRRANLLISGGTGSGKTVLLGAMLSAAPERHRLLIVEDSRELAVAHPHVVQLSARQANVEGVGEVPLTTLVRNALRMRPDRLVVGEVRGAEVRDMLTALNTGHEGGCATIHANTCAAVPARLEALGALAGMSAAAVHAQTATAIDLLLHIRRDAAG</sequence>
<organism evidence="4 5">
    <name type="scientific">Brevibacterium senegalense</name>
    <dbReference type="NCBI Taxonomy" id="1033736"/>
    <lineage>
        <taxon>Bacteria</taxon>
        <taxon>Bacillati</taxon>
        <taxon>Actinomycetota</taxon>
        <taxon>Actinomycetes</taxon>
        <taxon>Micrococcales</taxon>
        <taxon>Brevibacteriaceae</taxon>
        <taxon>Brevibacterium</taxon>
    </lineage>
</organism>
<dbReference type="SUPFAM" id="SSF52540">
    <property type="entry name" value="P-loop containing nucleoside triphosphate hydrolases"/>
    <property type="match status" value="1"/>
</dbReference>
<feature type="compositionally biased region" description="Low complexity" evidence="2">
    <location>
        <begin position="1"/>
        <end position="17"/>
    </location>
</feature>